<evidence type="ECO:0000313" key="3">
    <source>
        <dbReference type="Proteomes" id="UP001050808"/>
    </source>
</evidence>
<evidence type="ECO:0000313" key="2">
    <source>
        <dbReference type="EMBL" id="GHI35866.1"/>
    </source>
</evidence>
<feature type="compositionally biased region" description="Low complexity" evidence="1">
    <location>
        <begin position="74"/>
        <end position="85"/>
    </location>
</feature>
<evidence type="ECO:0000256" key="1">
    <source>
        <dbReference type="SAM" id="MobiDB-lite"/>
    </source>
</evidence>
<feature type="region of interest" description="Disordered" evidence="1">
    <location>
        <begin position="65"/>
        <end position="101"/>
    </location>
</feature>
<keyword evidence="3" id="KW-1185">Reference proteome</keyword>
<organism evidence="2 3">
    <name type="scientific">Streptomyces violascens</name>
    <dbReference type="NCBI Taxonomy" id="67381"/>
    <lineage>
        <taxon>Bacteria</taxon>
        <taxon>Bacillati</taxon>
        <taxon>Actinomycetota</taxon>
        <taxon>Actinomycetes</taxon>
        <taxon>Kitasatosporales</taxon>
        <taxon>Streptomycetaceae</taxon>
        <taxon>Streptomyces</taxon>
    </lineage>
</organism>
<reference evidence="2" key="1">
    <citation type="submission" date="2024-05" db="EMBL/GenBank/DDBJ databases">
        <title>Whole genome shotgun sequence of Streptomyces violascens NBRC 12920.</title>
        <authorList>
            <person name="Komaki H."/>
            <person name="Tamura T."/>
        </authorList>
    </citation>
    <scope>NUCLEOTIDE SEQUENCE</scope>
    <source>
        <strain evidence="2">NBRC 12920</strain>
    </source>
</reference>
<dbReference type="Proteomes" id="UP001050808">
    <property type="component" value="Unassembled WGS sequence"/>
</dbReference>
<name>A0ABQ3QF03_9ACTN</name>
<dbReference type="EMBL" id="BNDY01000002">
    <property type="protein sequence ID" value="GHI35866.1"/>
    <property type="molecule type" value="Genomic_DNA"/>
</dbReference>
<sequence>MDRAADGGEDTGPEPVFPANDRPGGLLRRIVAVPLAYALGGSNAELRNFAGLRLIHPREGQCKGVPGCPRSAGHRTPQTTTPHTQIAPAVNHAGDTPTHRL</sequence>
<gene>
    <name evidence="2" type="ORF">Sviol_02740</name>
</gene>
<comment type="caution">
    <text evidence="2">The sequence shown here is derived from an EMBL/GenBank/DDBJ whole genome shotgun (WGS) entry which is preliminary data.</text>
</comment>
<protein>
    <submittedName>
        <fullName evidence="2">Uncharacterized protein</fullName>
    </submittedName>
</protein>
<accession>A0ABQ3QF03</accession>
<proteinExistence type="predicted"/>
<feature type="region of interest" description="Disordered" evidence="1">
    <location>
        <begin position="1"/>
        <end position="23"/>
    </location>
</feature>